<evidence type="ECO:0000256" key="12">
    <source>
        <dbReference type="ARBA" id="ARBA00023014"/>
    </source>
</evidence>
<evidence type="ECO:0000256" key="1">
    <source>
        <dbReference type="ARBA" id="ARBA00000843"/>
    </source>
</evidence>
<dbReference type="RefSeq" id="WP_171100784.1">
    <property type="nucleotide sequence ID" value="NZ_CP053084.1"/>
</dbReference>
<keyword evidence="13" id="KW-0234">DNA repair</keyword>
<keyword evidence="10" id="KW-0378">Hydrolase</keyword>
<keyword evidence="7" id="KW-0004">4Fe-4S</keyword>
<evidence type="ECO:0000256" key="8">
    <source>
        <dbReference type="ARBA" id="ARBA00022723"/>
    </source>
</evidence>
<dbReference type="EC" id="3.2.2.31" evidence="5"/>
<dbReference type="Pfam" id="PF10576">
    <property type="entry name" value="EndIII_4Fe-2S"/>
    <property type="match status" value="1"/>
</dbReference>
<keyword evidence="9" id="KW-0227">DNA damage</keyword>
<evidence type="ECO:0000256" key="11">
    <source>
        <dbReference type="ARBA" id="ARBA00023004"/>
    </source>
</evidence>
<evidence type="ECO:0000259" key="15">
    <source>
        <dbReference type="SMART" id="SM00478"/>
    </source>
</evidence>
<name>A0ABX6NAQ6_9BURK</name>
<evidence type="ECO:0000256" key="6">
    <source>
        <dbReference type="ARBA" id="ARBA00022023"/>
    </source>
</evidence>
<dbReference type="PANTHER" id="PTHR42944">
    <property type="entry name" value="ADENINE DNA GLYCOSYLASE"/>
    <property type="match status" value="1"/>
</dbReference>
<keyword evidence="17" id="KW-1185">Reference proteome</keyword>
<dbReference type="CDD" id="cd00056">
    <property type="entry name" value="ENDO3c"/>
    <property type="match status" value="1"/>
</dbReference>
<dbReference type="InterPro" id="IPR000445">
    <property type="entry name" value="HhH_motif"/>
</dbReference>
<dbReference type="Gene3D" id="1.10.1670.10">
    <property type="entry name" value="Helix-hairpin-Helix base-excision DNA repair enzymes (C-terminal)"/>
    <property type="match status" value="1"/>
</dbReference>
<comment type="function">
    <text evidence="3">Adenine glycosylase active on G-A mispairs. MutY also corrects error-prone DNA synthesis past GO lesions which are due to the oxidatively damaged form of guanine: 7,8-dihydro-8-oxoguanine (8-oxo-dGTP).</text>
</comment>
<dbReference type="PANTHER" id="PTHR42944:SF1">
    <property type="entry name" value="ADENINE DNA GLYCOSYLASE"/>
    <property type="match status" value="1"/>
</dbReference>
<evidence type="ECO:0000256" key="13">
    <source>
        <dbReference type="ARBA" id="ARBA00023204"/>
    </source>
</evidence>
<dbReference type="InterPro" id="IPR005760">
    <property type="entry name" value="A/G_AdeGlyc_MutY"/>
</dbReference>
<evidence type="ECO:0000256" key="4">
    <source>
        <dbReference type="ARBA" id="ARBA00008343"/>
    </source>
</evidence>
<comment type="catalytic activity">
    <reaction evidence="1">
        <text>Hydrolyzes free adenine bases from 7,8-dihydro-8-oxoguanine:adenine mismatched double-stranded DNA, leaving an apurinic site.</text>
        <dbReference type="EC" id="3.2.2.31"/>
    </reaction>
</comment>
<evidence type="ECO:0000256" key="14">
    <source>
        <dbReference type="ARBA" id="ARBA00023295"/>
    </source>
</evidence>
<dbReference type="Gene3D" id="3.90.79.10">
    <property type="entry name" value="Nucleoside Triphosphate Pyrophosphohydrolase"/>
    <property type="match status" value="1"/>
</dbReference>
<reference evidence="16 17" key="1">
    <citation type="submission" date="2020-05" db="EMBL/GenBank/DDBJ databases">
        <title>Compete genome of Limnobacter sp. SAORIC-580.</title>
        <authorList>
            <person name="Song J."/>
            <person name="Cho J.-C."/>
        </authorList>
    </citation>
    <scope>NUCLEOTIDE SEQUENCE [LARGE SCALE GENOMIC DNA]</scope>
    <source>
        <strain evidence="16 17">SAORIC-580</strain>
    </source>
</reference>
<dbReference type="NCBIfam" id="TIGR01084">
    <property type="entry name" value="mutY"/>
    <property type="match status" value="1"/>
</dbReference>
<keyword evidence="8" id="KW-0479">Metal-binding</keyword>
<keyword evidence="12" id="KW-0411">Iron-sulfur</keyword>
<dbReference type="SMART" id="SM00478">
    <property type="entry name" value="ENDO3c"/>
    <property type="match status" value="1"/>
</dbReference>
<protein>
    <recommendedName>
        <fullName evidence="6">Adenine DNA glycosylase</fullName>
        <ecNumber evidence="5">3.2.2.31</ecNumber>
    </recommendedName>
</protein>
<dbReference type="InterPro" id="IPR023170">
    <property type="entry name" value="HhH_base_excis_C"/>
</dbReference>
<dbReference type="InterPro" id="IPR003651">
    <property type="entry name" value="Endonuclease3_FeS-loop_motif"/>
</dbReference>
<dbReference type="InterPro" id="IPR015797">
    <property type="entry name" value="NUDIX_hydrolase-like_dom_sf"/>
</dbReference>
<evidence type="ECO:0000256" key="5">
    <source>
        <dbReference type="ARBA" id="ARBA00012045"/>
    </source>
</evidence>
<dbReference type="EMBL" id="CP053084">
    <property type="protein sequence ID" value="QJR30677.1"/>
    <property type="molecule type" value="Genomic_DNA"/>
</dbReference>
<dbReference type="InterPro" id="IPR003265">
    <property type="entry name" value="HhH-GPD_domain"/>
</dbReference>
<dbReference type="SUPFAM" id="SSF55811">
    <property type="entry name" value="Nudix"/>
    <property type="match status" value="1"/>
</dbReference>
<dbReference type="PROSITE" id="PS00764">
    <property type="entry name" value="ENDONUCLEASE_III_1"/>
    <property type="match status" value="1"/>
</dbReference>
<comment type="similarity">
    <text evidence="4">Belongs to the Nth/MutY family.</text>
</comment>
<dbReference type="PROSITE" id="PS01155">
    <property type="entry name" value="ENDONUCLEASE_III_2"/>
    <property type="match status" value="1"/>
</dbReference>
<dbReference type="Pfam" id="PF00730">
    <property type="entry name" value="HhH-GPD"/>
    <property type="match status" value="1"/>
</dbReference>
<organism evidence="16 17">
    <name type="scientific">Limnobacter profundi</name>
    <dbReference type="NCBI Taxonomy" id="2732163"/>
    <lineage>
        <taxon>Bacteria</taxon>
        <taxon>Pseudomonadati</taxon>
        <taxon>Pseudomonadota</taxon>
        <taxon>Betaproteobacteria</taxon>
        <taxon>Burkholderiales</taxon>
        <taxon>Burkholderiaceae</taxon>
        <taxon>Limnobacter</taxon>
    </lineage>
</organism>
<dbReference type="InterPro" id="IPR044298">
    <property type="entry name" value="MIG/MutY"/>
</dbReference>
<evidence type="ECO:0000256" key="9">
    <source>
        <dbReference type="ARBA" id="ARBA00022763"/>
    </source>
</evidence>
<evidence type="ECO:0000313" key="17">
    <source>
        <dbReference type="Proteomes" id="UP000501130"/>
    </source>
</evidence>
<dbReference type="Pfam" id="PF00633">
    <property type="entry name" value="HHH"/>
    <property type="match status" value="1"/>
</dbReference>
<feature type="domain" description="HhH-GPD" evidence="15">
    <location>
        <begin position="42"/>
        <end position="193"/>
    </location>
</feature>
<proteinExistence type="inferred from homology"/>
<evidence type="ECO:0000256" key="2">
    <source>
        <dbReference type="ARBA" id="ARBA00001966"/>
    </source>
</evidence>
<evidence type="ECO:0000313" key="16">
    <source>
        <dbReference type="EMBL" id="QJR30677.1"/>
    </source>
</evidence>
<dbReference type="Gene3D" id="1.10.340.30">
    <property type="entry name" value="Hypothetical protein, domain 2"/>
    <property type="match status" value="1"/>
</dbReference>
<comment type="cofactor">
    <cofactor evidence="2">
        <name>[4Fe-4S] cluster</name>
        <dbReference type="ChEBI" id="CHEBI:49883"/>
    </cofactor>
</comment>
<dbReference type="InterPro" id="IPR004036">
    <property type="entry name" value="Endonuclease-III-like_CS2"/>
</dbReference>
<dbReference type="Proteomes" id="UP000501130">
    <property type="component" value="Chromosome"/>
</dbReference>
<gene>
    <name evidence="16" type="primary">mutY</name>
    <name evidence="16" type="ORF">HKT17_13710</name>
</gene>
<evidence type="ECO:0000256" key="10">
    <source>
        <dbReference type="ARBA" id="ARBA00022801"/>
    </source>
</evidence>
<accession>A0ABX6NAQ6</accession>
<evidence type="ECO:0000256" key="3">
    <source>
        <dbReference type="ARBA" id="ARBA00002933"/>
    </source>
</evidence>
<dbReference type="InterPro" id="IPR011257">
    <property type="entry name" value="DNA_glycosylase"/>
</dbReference>
<keyword evidence="11" id="KW-0408">Iron</keyword>
<sequence>MSPLTGEAFGEVLVRWQKRHGRQSLPWQHTGDAYKVWLSEVMLQQTQVTTVLGYYTRFLQAYPTVSDLAAAPEQDVMQLWAGLGYYTRARNLHACAKQVVARFDGQFPRTVSELESLPGIGQSTAGAIASLAYGVPAPILDGNVKRVFCRYYGIEGYPEQTTIKKTLWEIADANVPAQQPGVYNQALMDLGATCCVPRNPACSACPLMQSCVALGKGMVGLLPTPKPKKARPELYFVSLIVEDEGGGVLLELQTDKAVWQGLWTTPFEACGSQGGFADDFDNLTRIAAVWVERYGLQAHRVELEHQLRALQGQPWLVHELTHRKMHFKVLRLKVPGAWAACHSVGDKPVPKIVHKLLGQVRVLTQAAVPQQNTLDLR</sequence>
<dbReference type="InterPro" id="IPR004035">
    <property type="entry name" value="Endouclease-III_FeS-bd_BS"/>
</dbReference>
<evidence type="ECO:0000256" key="7">
    <source>
        <dbReference type="ARBA" id="ARBA00022485"/>
    </source>
</evidence>
<dbReference type="SUPFAM" id="SSF48150">
    <property type="entry name" value="DNA-glycosylase"/>
    <property type="match status" value="1"/>
</dbReference>
<keyword evidence="14" id="KW-0326">Glycosidase</keyword>